<feature type="signal peptide" evidence="1">
    <location>
        <begin position="1"/>
        <end position="23"/>
    </location>
</feature>
<dbReference type="AlphaFoldDB" id="A0A2M3ZXB4"/>
<name>A0A2M3ZXB4_9DIPT</name>
<keyword evidence="1" id="KW-0732">Signal</keyword>
<feature type="chain" id="PRO_5014643168" evidence="1">
    <location>
        <begin position="24"/>
        <end position="70"/>
    </location>
</feature>
<evidence type="ECO:0000256" key="1">
    <source>
        <dbReference type="SAM" id="SignalP"/>
    </source>
</evidence>
<sequence length="70" mass="7232">MGRTRPLVCVFSWGSLRCVGVEGCDGCGLLVGSGCLGVGVEVVGTSVIEEASDWSRQSSIDIRGQRISSG</sequence>
<evidence type="ECO:0000313" key="2">
    <source>
        <dbReference type="EMBL" id="MBW33193.1"/>
    </source>
</evidence>
<dbReference type="EMBL" id="GGFM01012442">
    <property type="protein sequence ID" value="MBW33193.1"/>
    <property type="molecule type" value="Transcribed_RNA"/>
</dbReference>
<proteinExistence type="predicted"/>
<organism evidence="2">
    <name type="scientific">Anopheles braziliensis</name>
    <dbReference type="NCBI Taxonomy" id="58242"/>
    <lineage>
        <taxon>Eukaryota</taxon>
        <taxon>Metazoa</taxon>
        <taxon>Ecdysozoa</taxon>
        <taxon>Arthropoda</taxon>
        <taxon>Hexapoda</taxon>
        <taxon>Insecta</taxon>
        <taxon>Pterygota</taxon>
        <taxon>Neoptera</taxon>
        <taxon>Endopterygota</taxon>
        <taxon>Diptera</taxon>
        <taxon>Nematocera</taxon>
        <taxon>Culicoidea</taxon>
        <taxon>Culicidae</taxon>
        <taxon>Anophelinae</taxon>
        <taxon>Anopheles</taxon>
    </lineage>
</organism>
<protein>
    <submittedName>
        <fullName evidence="2">Putative secreted peptide</fullName>
    </submittedName>
</protein>
<reference evidence="2" key="1">
    <citation type="submission" date="2018-01" db="EMBL/GenBank/DDBJ databases">
        <title>An insight into the sialome of Amazonian anophelines.</title>
        <authorList>
            <person name="Ribeiro J.M."/>
            <person name="Scarpassa V."/>
            <person name="Calvo E."/>
        </authorList>
    </citation>
    <scope>NUCLEOTIDE SEQUENCE</scope>
    <source>
        <tissue evidence="2">Salivary glands</tissue>
    </source>
</reference>
<accession>A0A2M3ZXB4</accession>